<dbReference type="EMBL" id="LSRX01001549">
    <property type="protein sequence ID" value="OLP78886.1"/>
    <property type="molecule type" value="Genomic_DNA"/>
</dbReference>
<evidence type="ECO:0000256" key="2">
    <source>
        <dbReference type="SAM" id="MobiDB-lite"/>
    </source>
</evidence>
<evidence type="ECO:0000259" key="3">
    <source>
        <dbReference type="PROSITE" id="PS50103"/>
    </source>
</evidence>
<protein>
    <recommendedName>
        <fullName evidence="3">C3H1-type domain-containing protein</fullName>
    </recommendedName>
</protein>
<sequence>MKSLKSARLPRSLCLWQQSPALSRPQITTSAMQKVVFRRSFIEVRDEPPTNSVLRSRSHPPPDKSTLESAREAFGSDMRRSQHASSLLDRMEKSFSEPSAPNPLDMEPSGIRLNAGSWAHPECCARPCIRFMHGTCANGDDCKYCHLPHEEALVKLDKRQRPAWDSLSAQQQLTLIVPVLHLRAAVKELGAFLEPVLALLEKELSGLDEPATIARFKHGLLQRALTRMKAARLVELIVYSERFETSFTEKLLTVFTCLRMEQGV</sequence>
<keyword evidence="1" id="KW-0862">Zinc</keyword>
<feature type="compositionally biased region" description="Basic and acidic residues" evidence="2">
    <location>
        <begin position="60"/>
        <end position="71"/>
    </location>
</feature>
<evidence type="ECO:0000313" key="4">
    <source>
        <dbReference type="EMBL" id="OLP78886.1"/>
    </source>
</evidence>
<comment type="caution">
    <text evidence="4">The sequence shown here is derived from an EMBL/GenBank/DDBJ whole genome shotgun (WGS) entry which is preliminary data.</text>
</comment>
<dbReference type="InterPro" id="IPR000571">
    <property type="entry name" value="Znf_CCCH"/>
</dbReference>
<organism evidence="4 5">
    <name type="scientific">Symbiodinium microadriaticum</name>
    <name type="common">Dinoflagellate</name>
    <name type="synonym">Zooxanthella microadriatica</name>
    <dbReference type="NCBI Taxonomy" id="2951"/>
    <lineage>
        <taxon>Eukaryota</taxon>
        <taxon>Sar</taxon>
        <taxon>Alveolata</taxon>
        <taxon>Dinophyceae</taxon>
        <taxon>Suessiales</taxon>
        <taxon>Symbiodiniaceae</taxon>
        <taxon>Symbiodinium</taxon>
    </lineage>
</organism>
<evidence type="ECO:0000256" key="1">
    <source>
        <dbReference type="PROSITE-ProRule" id="PRU00723"/>
    </source>
</evidence>
<proteinExistence type="predicted"/>
<keyword evidence="5" id="KW-1185">Reference proteome</keyword>
<keyword evidence="1" id="KW-0863">Zinc-finger</keyword>
<dbReference type="GO" id="GO:0008270">
    <property type="term" value="F:zinc ion binding"/>
    <property type="evidence" value="ECO:0007669"/>
    <property type="project" value="UniProtKB-KW"/>
</dbReference>
<name>A0A1Q9C7I8_SYMMI</name>
<reference evidence="4 5" key="1">
    <citation type="submission" date="2016-02" db="EMBL/GenBank/DDBJ databases">
        <title>Genome analysis of coral dinoflagellate symbionts highlights evolutionary adaptations to a symbiotic lifestyle.</title>
        <authorList>
            <person name="Aranda M."/>
            <person name="Li Y."/>
            <person name="Liew Y.J."/>
            <person name="Baumgarten S."/>
            <person name="Simakov O."/>
            <person name="Wilson M."/>
            <person name="Piel J."/>
            <person name="Ashoor H."/>
            <person name="Bougouffa S."/>
            <person name="Bajic V.B."/>
            <person name="Ryu T."/>
            <person name="Ravasi T."/>
            <person name="Bayer T."/>
            <person name="Micklem G."/>
            <person name="Kim H."/>
            <person name="Bhak J."/>
            <person name="Lajeunesse T.C."/>
            <person name="Voolstra C.R."/>
        </authorList>
    </citation>
    <scope>NUCLEOTIDE SEQUENCE [LARGE SCALE GENOMIC DNA]</scope>
    <source>
        <strain evidence="4 5">CCMP2467</strain>
    </source>
</reference>
<feature type="domain" description="C3H1-type" evidence="3">
    <location>
        <begin position="127"/>
        <end position="149"/>
    </location>
</feature>
<feature type="zinc finger region" description="C3H1-type" evidence="1">
    <location>
        <begin position="127"/>
        <end position="149"/>
    </location>
</feature>
<gene>
    <name evidence="4" type="ORF">AK812_SmicGene40890</name>
</gene>
<feature type="region of interest" description="Disordered" evidence="2">
    <location>
        <begin position="48"/>
        <end position="109"/>
    </location>
</feature>
<dbReference type="Proteomes" id="UP000186817">
    <property type="component" value="Unassembled WGS sequence"/>
</dbReference>
<dbReference type="PROSITE" id="PS50103">
    <property type="entry name" value="ZF_C3H1"/>
    <property type="match status" value="1"/>
</dbReference>
<accession>A0A1Q9C7I8</accession>
<keyword evidence="1" id="KW-0479">Metal-binding</keyword>
<dbReference type="AlphaFoldDB" id="A0A1Q9C7I8"/>
<evidence type="ECO:0000313" key="5">
    <source>
        <dbReference type="Proteomes" id="UP000186817"/>
    </source>
</evidence>